<feature type="transmembrane region" description="Helical" evidence="2">
    <location>
        <begin position="119"/>
        <end position="138"/>
    </location>
</feature>
<feature type="region of interest" description="Disordered" evidence="1">
    <location>
        <begin position="35"/>
        <end position="109"/>
    </location>
</feature>
<dbReference type="AlphaFoldDB" id="A0A2P2CGR7"/>
<dbReference type="EMBL" id="CZKB01000012">
    <property type="protein sequence ID" value="CUR60182.1"/>
    <property type="molecule type" value="Genomic_DNA"/>
</dbReference>
<feature type="compositionally biased region" description="Basic and acidic residues" evidence="1">
    <location>
        <begin position="78"/>
        <end position="102"/>
    </location>
</feature>
<sequence>MQPPRGYRDRVTTPGDESRTELAWREIVEHYGERAVLPDDATAREAGHEPEAGSVDAAPAARPDTIDDELDAPLAGTDDGHHVEDVGEREVHDDVPEVERFHPPAAPPFPRPRTWQRGLAWTGLFVAPVLALLVGLFSLGLPTLFSWALVAWFVGGFLYLVHEMPRSPRDPWDDGSRI</sequence>
<evidence type="ECO:0000313" key="3">
    <source>
        <dbReference type="EMBL" id="CUR60182.1"/>
    </source>
</evidence>
<organism evidence="3">
    <name type="scientific">metagenome</name>
    <dbReference type="NCBI Taxonomy" id="256318"/>
    <lineage>
        <taxon>unclassified sequences</taxon>
        <taxon>metagenomes</taxon>
    </lineage>
</organism>
<accession>A0A2P2CGR7</accession>
<evidence type="ECO:0000256" key="2">
    <source>
        <dbReference type="SAM" id="Phobius"/>
    </source>
</evidence>
<proteinExistence type="predicted"/>
<reference evidence="3" key="1">
    <citation type="submission" date="2015-08" db="EMBL/GenBank/DDBJ databases">
        <authorList>
            <person name="Babu N.S."/>
            <person name="Beckwith C.J."/>
            <person name="Beseler K.G."/>
            <person name="Brison A."/>
            <person name="Carone J.V."/>
            <person name="Caskin T.P."/>
            <person name="Diamond M."/>
            <person name="Durham M.E."/>
            <person name="Foxe J.M."/>
            <person name="Go M."/>
            <person name="Henderson B.A."/>
            <person name="Jones I.B."/>
            <person name="McGettigan J.A."/>
            <person name="Micheletti S.J."/>
            <person name="Nasrallah M.E."/>
            <person name="Ortiz D."/>
            <person name="Piller C.R."/>
            <person name="Privatt S.R."/>
            <person name="Schneider S.L."/>
            <person name="Sharp S."/>
            <person name="Smith T.C."/>
            <person name="Stanton J.D."/>
            <person name="Ullery H.E."/>
            <person name="Wilson R.J."/>
            <person name="Serrano M.G."/>
            <person name="Buck G."/>
            <person name="Lee V."/>
            <person name="Wang Y."/>
            <person name="Carvalho R."/>
            <person name="Voegtly L."/>
            <person name="Shi R."/>
            <person name="Duckworth R."/>
            <person name="Johnson A."/>
            <person name="Loviza R."/>
            <person name="Walstead R."/>
            <person name="Shah Z."/>
            <person name="Kiflezghi M."/>
            <person name="Wade K."/>
            <person name="Ball S.L."/>
            <person name="Bradley K.W."/>
            <person name="Asai D.J."/>
            <person name="Bowman C.A."/>
            <person name="Russell D.A."/>
            <person name="Pope W.H."/>
            <person name="Jacobs-Sera D."/>
            <person name="Hendrix R.W."/>
            <person name="Hatfull G.F."/>
        </authorList>
    </citation>
    <scope>NUCLEOTIDE SEQUENCE</scope>
</reference>
<evidence type="ECO:0000256" key="1">
    <source>
        <dbReference type="SAM" id="MobiDB-lite"/>
    </source>
</evidence>
<feature type="compositionally biased region" description="Basic and acidic residues" evidence="1">
    <location>
        <begin position="35"/>
        <end position="51"/>
    </location>
</feature>
<gene>
    <name evidence="3" type="ORF">NOCA120118</name>
</gene>
<keyword evidence="2" id="KW-1133">Transmembrane helix</keyword>
<keyword evidence="2" id="KW-0812">Transmembrane</keyword>
<protein>
    <submittedName>
        <fullName evidence="3">Uncharacterized protein</fullName>
    </submittedName>
</protein>
<name>A0A2P2CGR7_9ZZZZ</name>
<feature type="transmembrane region" description="Helical" evidence="2">
    <location>
        <begin position="144"/>
        <end position="161"/>
    </location>
</feature>
<feature type="region of interest" description="Disordered" evidence="1">
    <location>
        <begin position="1"/>
        <end position="20"/>
    </location>
</feature>
<keyword evidence="2" id="KW-0472">Membrane</keyword>